<organism evidence="3 4">
    <name type="scientific">Colletotrichum fioriniae PJ7</name>
    <dbReference type="NCBI Taxonomy" id="1445577"/>
    <lineage>
        <taxon>Eukaryota</taxon>
        <taxon>Fungi</taxon>
        <taxon>Dikarya</taxon>
        <taxon>Ascomycota</taxon>
        <taxon>Pezizomycotina</taxon>
        <taxon>Sordariomycetes</taxon>
        <taxon>Hypocreomycetidae</taxon>
        <taxon>Glomerellales</taxon>
        <taxon>Glomerellaceae</taxon>
        <taxon>Colletotrichum</taxon>
        <taxon>Colletotrichum acutatum species complex</taxon>
    </lineage>
</organism>
<sequence length="291" mass="32217">MVSLKTFGIALAFAAEASTQPIYADVPDIIPSNAARNVPRAAPFIPGGKKAGSAGGNAVPFWKEHLGWWYDWTPSPHSVPGVVGVSMLWGNGQNGPRDSKRFSDFGKLTETPQYLLGFNEPDCKGQDTSANMKVSNAVEVWNNRIAPYGSKGSLIGSPAMCMQKDEKWLKKFNAASLLHSWDFTAIHIYKPDMAGVQADIDYYWKTYGKPIWITEFGCVYDQQGFTPCSQQTQINQWIRDAVDLFENNEHVMAYAYTDGGGLGQAWLPTKNNGKELSESGKTYLSAIRKYH</sequence>
<dbReference type="Pfam" id="PF11790">
    <property type="entry name" value="Glyco_hydro_cc"/>
    <property type="match status" value="1"/>
</dbReference>
<name>A0A010R6P6_9PEZI</name>
<protein>
    <recommendedName>
        <fullName evidence="2">Asl1-like glycosyl hydrolase catalytic domain-containing protein</fullName>
    </recommendedName>
</protein>
<evidence type="ECO:0000256" key="1">
    <source>
        <dbReference type="SAM" id="SignalP"/>
    </source>
</evidence>
<dbReference type="InterPro" id="IPR024655">
    <property type="entry name" value="Asl1_glyco_hydro_catalytic"/>
</dbReference>
<dbReference type="PANTHER" id="PTHR34154:SF14">
    <property type="entry name" value="ASL1-LIKE GLYCOSYL HYDROLASE CATALYTIC DOMAIN-CONTAINING PROTEIN"/>
    <property type="match status" value="1"/>
</dbReference>
<dbReference type="HOGENOM" id="CLU_040908_9_0_1"/>
<proteinExistence type="predicted"/>
<dbReference type="Proteomes" id="UP000020467">
    <property type="component" value="Unassembled WGS sequence"/>
</dbReference>
<evidence type="ECO:0000259" key="2">
    <source>
        <dbReference type="Pfam" id="PF11790"/>
    </source>
</evidence>
<keyword evidence="1" id="KW-0732">Signal</keyword>
<keyword evidence="4" id="KW-1185">Reference proteome</keyword>
<dbReference type="InterPro" id="IPR017853">
    <property type="entry name" value="GH"/>
</dbReference>
<accession>A0A010R6P6</accession>
<dbReference type="KEGG" id="cfj:CFIO01_11381"/>
<dbReference type="Gene3D" id="3.20.20.80">
    <property type="entry name" value="Glycosidases"/>
    <property type="match status" value="1"/>
</dbReference>
<dbReference type="GO" id="GO:0071966">
    <property type="term" value="P:fungal-type cell wall polysaccharide metabolic process"/>
    <property type="evidence" value="ECO:0007669"/>
    <property type="project" value="TreeGrafter"/>
</dbReference>
<dbReference type="EMBL" id="JARH01000875">
    <property type="protein sequence ID" value="EXF75866.1"/>
    <property type="molecule type" value="Genomic_DNA"/>
</dbReference>
<gene>
    <name evidence="3" type="ORF">CFIO01_11381</name>
</gene>
<dbReference type="PANTHER" id="PTHR34154">
    <property type="entry name" value="ALKALI-SENSITIVE LINKAGE PROTEIN 1"/>
    <property type="match status" value="1"/>
</dbReference>
<reference evidence="3 4" key="1">
    <citation type="submission" date="2014-02" db="EMBL/GenBank/DDBJ databases">
        <title>The genome sequence of Colletotrichum fioriniae PJ7.</title>
        <authorList>
            <person name="Baroncelli R."/>
            <person name="Thon M.R."/>
        </authorList>
    </citation>
    <scope>NUCLEOTIDE SEQUENCE [LARGE SCALE GENOMIC DNA]</scope>
    <source>
        <strain evidence="3 4">PJ7</strain>
    </source>
</reference>
<feature type="domain" description="Asl1-like glycosyl hydrolase catalytic" evidence="2">
    <location>
        <begin position="63"/>
        <end position="283"/>
    </location>
</feature>
<comment type="caution">
    <text evidence="3">The sequence shown here is derived from an EMBL/GenBank/DDBJ whole genome shotgun (WGS) entry which is preliminary data.</text>
</comment>
<feature type="chain" id="PRO_5001456706" description="Asl1-like glycosyl hydrolase catalytic domain-containing protein" evidence="1">
    <location>
        <begin position="20"/>
        <end position="291"/>
    </location>
</feature>
<evidence type="ECO:0000313" key="3">
    <source>
        <dbReference type="EMBL" id="EXF75866.1"/>
    </source>
</evidence>
<dbReference type="OrthoDB" id="5959761at2759"/>
<feature type="signal peptide" evidence="1">
    <location>
        <begin position="1"/>
        <end position="19"/>
    </location>
</feature>
<dbReference type="GO" id="GO:0009277">
    <property type="term" value="C:fungal-type cell wall"/>
    <property type="evidence" value="ECO:0007669"/>
    <property type="project" value="TreeGrafter"/>
</dbReference>
<dbReference type="SUPFAM" id="SSF51445">
    <property type="entry name" value="(Trans)glycosidases"/>
    <property type="match status" value="1"/>
</dbReference>
<evidence type="ECO:0000313" key="4">
    <source>
        <dbReference type="Proteomes" id="UP000020467"/>
    </source>
</evidence>
<dbReference type="InterPro" id="IPR053183">
    <property type="entry name" value="ASL1"/>
</dbReference>
<dbReference type="eggNOG" id="ENOG502RXR0">
    <property type="taxonomic scope" value="Eukaryota"/>
</dbReference>
<dbReference type="AlphaFoldDB" id="A0A010R6P6"/>